<name>A0AA51UEP4_9EURY</name>
<accession>A0AA51UEP4</accession>
<evidence type="ECO:0000313" key="4">
    <source>
        <dbReference type="Proteomes" id="UP001183006"/>
    </source>
</evidence>
<dbReference type="Pfam" id="PF00561">
    <property type="entry name" value="Abhydrolase_1"/>
    <property type="match status" value="1"/>
</dbReference>
<proteinExistence type="predicted"/>
<dbReference type="PANTHER" id="PTHR43798">
    <property type="entry name" value="MONOACYLGLYCEROL LIPASE"/>
    <property type="match status" value="1"/>
</dbReference>
<dbReference type="KEGG" id="mmav:RE476_10730"/>
<dbReference type="Gene3D" id="3.40.50.1820">
    <property type="entry name" value="alpha/beta hydrolase"/>
    <property type="match status" value="1"/>
</dbReference>
<dbReference type="SUPFAM" id="SSF53474">
    <property type="entry name" value="alpha/beta-Hydrolases"/>
    <property type="match status" value="1"/>
</dbReference>
<organism evidence="3 4">
    <name type="scientific">Methanolobus mangrovi</name>
    <dbReference type="NCBI Taxonomy" id="3072977"/>
    <lineage>
        <taxon>Archaea</taxon>
        <taxon>Methanobacteriati</taxon>
        <taxon>Methanobacteriota</taxon>
        <taxon>Stenosarchaea group</taxon>
        <taxon>Methanomicrobia</taxon>
        <taxon>Methanosarcinales</taxon>
        <taxon>Methanosarcinaceae</taxon>
        <taxon>Methanolobus</taxon>
    </lineage>
</organism>
<gene>
    <name evidence="3" type="ORF">RE476_10730</name>
</gene>
<sequence length="262" mass="29205">MNSNPRKYGTSPYNVAVVHGGPGAPGTVAELARGLSEWSGVLEPLQTSMSIDGQVSELRNILKKHGKLPVSLVGHSWGAWLSFMLAARYPSYVRKLILVSSGPFKESYASTIMKTRLDRMSETEIEEYLHLSSSMSDPSVTNKNHVFAKFGKLISAADSFDLIPYEGVYAGFRHDVNKSIWSEASYLRKSGKLLSMGEDIRCPVVAIHGNHDPHPFEGVKEPLSKVLSDFRFILLENCGHYPWQEKHASEEFYQVMGKELTL</sequence>
<dbReference type="RefSeq" id="WP_309307631.1">
    <property type="nucleotide sequence ID" value="NZ_CP133594.1"/>
</dbReference>
<dbReference type="GO" id="GO:0016787">
    <property type="term" value="F:hydrolase activity"/>
    <property type="evidence" value="ECO:0007669"/>
    <property type="project" value="UniProtKB-KW"/>
</dbReference>
<dbReference type="GeneID" id="84230621"/>
<protein>
    <submittedName>
        <fullName evidence="3">Alpha/beta hydrolase</fullName>
    </submittedName>
</protein>
<dbReference type="PANTHER" id="PTHR43798:SF31">
    <property type="entry name" value="AB HYDROLASE SUPERFAMILY PROTEIN YCLE"/>
    <property type="match status" value="1"/>
</dbReference>
<evidence type="ECO:0000256" key="1">
    <source>
        <dbReference type="ARBA" id="ARBA00022801"/>
    </source>
</evidence>
<dbReference type="InterPro" id="IPR029058">
    <property type="entry name" value="AB_hydrolase_fold"/>
</dbReference>
<keyword evidence="4" id="KW-1185">Reference proteome</keyword>
<dbReference type="EMBL" id="CP133594">
    <property type="protein sequence ID" value="WMW21839.1"/>
    <property type="molecule type" value="Genomic_DNA"/>
</dbReference>
<evidence type="ECO:0000313" key="3">
    <source>
        <dbReference type="EMBL" id="WMW21839.1"/>
    </source>
</evidence>
<dbReference type="Proteomes" id="UP001183006">
    <property type="component" value="Chromosome"/>
</dbReference>
<feature type="domain" description="AB hydrolase-1" evidence="2">
    <location>
        <begin position="47"/>
        <end position="241"/>
    </location>
</feature>
<dbReference type="InterPro" id="IPR050266">
    <property type="entry name" value="AB_hydrolase_sf"/>
</dbReference>
<reference evidence="3" key="1">
    <citation type="submission" date="2023-08" db="EMBL/GenBank/DDBJ databases">
        <title>Methanolobus mangrovi sp. nov. and Methanolobus sediminis sp. nov, two novel methylotrophic methanogens isolated from mangrove sediments in China.</title>
        <authorList>
            <person name="Zhou J."/>
        </authorList>
    </citation>
    <scope>NUCLEOTIDE SEQUENCE</scope>
    <source>
        <strain evidence="3">FTZ2</strain>
    </source>
</reference>
<dbReference type="AlphaFoldDB" id="A0AA51UEP4"/>
<dbReference type="InterPro" id="IPR000073">
    <property type="entry name" value="AB_hydrolase_1"/>
</dbReference>
<keyword evidence="1 3" id="KW-0378">Hydrolase</keyword>
<evidence type="ECO:0000259" key="2">
    <source>
        <dbReference type="Pfam" id="PF00561"/>
    </source>
</evidence>
<dbReference type="GO" id="GO:0016020">
    <property type="term" value="C:membrane"/>
    <property type="evidence" value="ECO:0007669"/>
    <property type="project" value="TreeGrafter"/>
</dbReference>